<feature type="repeat" description="RCC1" evidence="2">
    <location>
        <begin position="186"/>
        <end position="235"/>
    </location>
</feature>
<dbReference type="Pfam" id="PF25390">
    <property type="entry name" value="WD40_RLD"/>
    <property type="match status" value="1"/>
</dbReference>
<dbReference type="EMBL" id="JAOPGA020000762">
    <property type="protein sequence ID" value="KAL0481409.1"/>
    <property type="molecule type" value="Genomic_DNA"/>
</dbReference>
<dbReference type="AlphaFoldDB" id="A0AAW2YXN3"/>
<dbReference type="Gene3D" id="2.130.10.30">
    <property type="entry name" value="Regulator of chromosome condensation 1/beta-lactamase-inhibitor protein II"/>
    <property type="match status" value="2"/>
</dbReference>
<dbReference type="Proteomes" id="UP001431209">
    <property type="component" value="Unassembled WGS sequence"/>
</dbReference>
<dbReference type="InterPro" id="IPR009091">
    <property type="entry name" value="RCC1/BLIP-II"/>
</dbReference>
<evidence type="ECO:0000256" key="1">
    <source>
        <dbReference type="ARBA" id="ARBA00022737"/>
    </source>
</evidence>
<comment type="caution">
    <text evidence="4">The sequence shown here is derived from an EMBL/GenBank/DDBJ whole genome shotgun (WGS) entry which is preliminary data.</text>
</comment>
<evidence type="ECO:0000259" key="3">
    <source>
        <dbReference type="Pfam" id="PF25390"/>
    </source>
</evidence>
<dbReference type="PRINTS" id="PR00633">
    <property type="entry name" value="RCCNDNSATION"/>
</dbReference>
<dbReference type="InterPro" id="IPR000408">
    <property type="entry name" value="Reg_chr_condens"/>
</dbReference>
<dbReference type="PROSITE" id="PS50012">
    <property type="entry name" value="RCC1_3"/>
    <property type="match status" value="4"/>
</dbReference>
<organism evidence="4 5">
    <name type="scientific">Acrasis kona</name>
    <dbReference type="NCBI Taxonomy" id="1008807"/>
    <lineage>
        <taxon>Eukaryota</taxon>
        <taxon>Discoba</taxon>
        <taxon>Heterolobosea</taxon>
        <taxon>Tetramitia</taxon>
        <taxon>Eutetramitia</taxon>
        <taxon>Acrasidae</taxon>
        <taxon>Acrasis</taxon>
    </lineage>
</organism>
<name>A0AAW2YXN3_9EUKA</name>
<evidence type="ECO:0000313" key="4">
    <source>
        <dbReference type="EMBL" id="KAL0481409.1"/>
    </source>
</evidence>
<reference evidence="4 5" key="1">
    <citation type="submission" date="2024-03" db="EMBL/GenBank/DDBJ databases">
        <title>The Acrasis kona genome and developmental transcriptomes reveal deep origins of eukaryotic multicellular pathways.</title>
        <authorList>
            <person name="Sheikh S."/>
            <person name="Fu C.-J."/>
            <person name="Brown M.W."/>
            <person name="Baldauf S.L."/>
        </authorList>
    </citation>
    <scope>NUCLEOTIDE SEQUENCE [LARGE SCALE GENOMIC DNA]</scope>
    <source>
        <strain evidence="4 5">ATCC MYA-3509</strain>
    </source>
</reference>
<sequence length="399" mass="44329">MGQKKSKPNTNEVVEIFDDSDTNYEPCIPYACGSNLNGELSLESSKIQYRFLQINFDAIKQQVKFLRFGRGSTYVVTKNNDLYVIGRNNFGQLGLGDEVERRIFTKVENGLFSKGIKDISCGFDHVVILLQDGKVLSCGSNQVGQLCLYHNDNVNVFTEITHMITGLSFESISCGGYFTYLITTYGELYSCGQNTDGQLGLESEINRSTLKKVPIDFLVKEVRCGLNHTIILTTYNEVYVAGYNSNGQLGLGHKTNQNTFRKLEFESGITISEVFCGAVHTIFKTSNGEVYVCGGNKSGQLGMKSPDQLSPVQVKFFMKKSPIRLVNTQMSNHTVVVTQDNKMWVCGRGEDGQLGNGLDSNVEEFQLVKPSADFKIDSEKILQVMALDKATFVITGRKV</sequence>
<feature type="domain" description="RCC1-like" evidence="3">
    <location>
        <begin position="30"/>
        <end position="319"/>
    </location>
</feature>
<dbReference type="SUPFAM" id="SSF50985">
    <property type="entry name" value="RCC1/BLIP-II"/>
    <property type="match status" value="1"/>
</dbReference>
<evidence type="ECO:0000313" key="5">
    <source>
        <dbReference type="Proteomes" id="UP001431209"/>
    </source>
</evidence>
<dbReference type="InterPro" id="IPR051210">
    <property type="entry name" value="Ub_ligase/GEF_domain"/>
</dbReference>
<accession>A0AAW2YXN3</accession>
<protein>
    <submittedName>
        <fullName evidence="4">Ultraviolet-B receptor UVR8</fullName>
    </submittedName>
</protein>
<keyword evidence="5" id="KW-1185">Reference proteome</keyword>
<dbReference type="PANTHER" id="PTHR22870">
    <property type="entry name" value="REGULATOR OF CHROMOSOME CONDENSATION"/>
    <property type="match status" value="1"/>
</dbReference>
<keyword evidence="1" id="KW-0677">Repeat</keyword>
<feature type="repeat" description="RCC1" evidence="2">
    <location>
        <begin position="288"/>
        <end position="340"/>
    </location>
</feature>
<keyword evidence="4" id="KW-0675">Receptor</keyword>
<dbReference type="Pfam" id="PF13540">
    <property type="entry name" value="RCC1_2"/>
    <property type="match status" value="1"/>
</dbReference>
<gene>
    <name evidence="4" type="ORF">AKO1_012694</name>
</gene>
<evidence type="ECO:0000256" key="2">
    <source>
        <dbReference type="PROSITE-ProRule" id="PRU00235"/>
    </source>
</evidence>
<dbReference type="InterPro" id="IPR058923">
    <property type="entry name" value="RCC1-like_dom"/>
</dbReference>
<feature type="repeat" description="RCC1" evidence="2">
    <location>
        <begin position="236"/>
        <end position="287"/>
    </location>
</feature>
<proteinExistence type="predicted"/>
<feature type="repeat" description="RCC1" evidence="2">
    <location>
        <begin position="80"/>
        <end position="132"/>
    </location>
</feature>
<dbReference type="PANTHER" id="PTHR22870:SF408">
    <property type="entry name" value="OS09G0560450 PROTEIN"/>
    <property type="match status" value="1"/>
</dbReference>